<dbReference type="PANTHER" id="PTHR15546">
    <property type="entry name" value="BROMODOMAIN ADJACENT TO ZINC FINGER DOMAIN, 2A"/>
    <property type="match status" value="1"/>
</dbReference>
<evidence type="ECO:0000313" key="9">
    <source>
        <dbReference type="Proteomes" id="UP000734854"/>
    </source>
</evidence>
<dbReference type="InterPro" id="IPR018501">
    <property type="entry name" value="DDT_dom"/>
</dbReference>
<name>A0A8J5G3S5_ZINOF</name>
<feature type="compositionally biased region" description="Basic and acidic residues" evidence="5">
    <location>
        <begin position="647"/>
        <end position="675"/>
    </location>
</feature>
<protein>
    <recommendedName>
        <fullName evidence="10">DDT domain-containing protein</fullName>
    </recommendedName>
</protein>
<evidence type="ECO:0000256" key="2">
    <source>
        <dbReference type="ARBA" id="ARBA00023054"/>
    </source>
</evidence>
<keyword evidence="3 4" id="KW-0539">Nucleus</keyword>
<feature type="region of interest" description="Disordered" evidence="5">
    <location>
        <begin position="610"/>
        <end position="679"/>
    </location>
</feature>
<dbReference type="InterPro" id="IPR053271">
    <property type="entry name" value="DDT_domain"/>
</dbReference>
<organism evidence="8 9">
    <name type="scientific">Zingiber officinale</name>
    <name type="common">Ginger</name>
    <name type="synonym">Amomum zingiber</name>
    <dbReference type="NCBI Taxonomy" id="94328"/>
    <lineage>
        <taxon>Eukaryota</taxon>
        <taxon>Viridiplantae</taxon>
        <taxon>Streptophyta</taxon>
        <taxon>Embryophyta</taxon>
        <taxon>Tracheophyta</taxon>
        <taxon>Spermatophyta</taxon>
        <taxon>Magnoliopsida</taxon>
        <taxon>Liliopsida</taxon>
        <taxon>Zingiberales</taxon>
        <taxon>Zingiberaceae</taxon>
        <taxon>Zingiber</taxon>
    </lineage>
</organism>
<feature type="domain" description="DDT" evidence="6">
    <location>
        <begin position="402"/>
        <end position="463"/>
    </location>
</feature>
<comment type="subcellular location">
    <subcellularLocation>
        <location evidence="1 4">Nucleus</location>
    </subcellularLocation>
</comment>
<dbReference type="AlphaFoldDB" id="A0A8J5G3S5"/>
<keyword evidence="9" id="KW-1185">Reference proteome</keyword>
<dbReference type="Pfam" id="PF15612">
    <property type="entry name" value="WHIM1"/>
    <property type="match status" value="1"/>
</dbReference>
<sequence length="1016" mass="115330">MARHTTYQLVDRLNRPRHHVAPIRAVRVQFWWHKAIVSKRGERFSPKERERDRYVGSDSSSIFTVYCLSCVDLFAAPRAAAAPLPPVAAAAVAPAKSSFVYLSKRKYLRAIMPLYKRKPFTLMDPPKDLDADESIFQIRFTKELFRDYEEYLKRLNLYRQRVWTCRVSGKSNLTYEEALVSEHHATEKVQEFPKDFIAPVLQMIQFSIANLTDLVNELYDKLQDSLFEGLELQGKKDDSVCSCKILKVLYDGDTFQYKVDWIDKEKKVFDSTIVKAEDLIHKRRPFSRRVLREFIKESTYQNFPWVVHEKLAKKYGIFTEPPEELRDKLTLQNGSVWSFKKFNKADIANGGEIGNGILAALEKEMKKDRIRYPIDDLLVRPAHDDPTFTERPPLSLEFNVPMECVGDLLMVWDFCCTFGKLLHLYPFTLDDLENAICHKDTNLILIMELHSSILHLIIMDEGKYFLAIQNKKRKTKIKQSNWVEFLSEFLEMEDRECNSTCVGTIKRGHYGLLEVHSKLQILRELVAEALETNAIRDKLDERFEQQQALEAVKREEARKKKEELLKMVNSDLESKEGNIMENGSSNGHIPSLNEINVNHSEEVYLPDKNQIAENGEKKRHSSILESAAKRQRVDDELHTKSARGQRRTKDKDKETHEKKPVTMGEHLEREIEKLSGRTNSLGKDRNYNRYWFFRREGRIFVENSDSTQWGYYSTKDELDALLGSLNPKGERERGLKRQLEKHYNKISGFLESRKLSLLSMACTTQSMISANSCVFPSQRFLGRNPQRAKCGSTRIFFSATASSSGPDESDCNDEECAPDKEVGKVSVDWLAAERTKVVGTFPPRNRGWTGYVEKDTAGQTNIYSVEPAVYVADSAISSGTAGTSPDGAGNTLAVTGVLALVSIAAASTILIQVGKNQPPVPTVDYSGPPLGYYINKFKSVPIVEASVRSAPQTSSTVEASVPLEFSSFSSVEASITPQSQIANAQEARKQEVVPEVQVGLREAVVDARSTSASIVS</sequence>
<comment type="caution">
    <text evidence="8">The sequence shown here is derived from an EMBL/GenBank/DDBJ whole genome shotgun (WGS) entry which is preliminary data.</text>
</comment>
<gene>
    <name evidence="8" type="ORF">ZIOFF_043575</name>
</gene>
<dbReference type="Pfam" id="PF02791">
    <property type="entry name" value="DDT"/>
    <property type="match status" value="1"/>
</dbReference>
<dbReference type="Proteomes" id="UP000734854">
    <property type="component" value="Unassembled WGS sequence"/>
</dbReference>
<evidence type="ECO:0000256" key="4">
    <source>
        <dbReference type="PROSITE-ProRule" id="PRU00475"/>
    </source>
</evidence>
<accession>A0A8J5G3S5</accession>
<evidence type="ECO:0000256" key="3">
    <source>
        <dbReference type="ARBA" id="ARBA00023242"/>
    </source>
</evidence>
<keyword evidence="2" id="KW-0175">Coiled coil</keyword>
<dbReference type="InterPro" id="IPR028942">
    <property type="entry name" value="WHIM1_dom"/>
</dbReference>
<dbReference type="InterPro" id="IPR013136">
    <property type="entry name" value="WSTF_Acf1_Cbp146"/>
</dbReference>
<dbReference type="PROSITE" id="PS50827">
    <property type="entry name" value="DDT"/>
    <property type="match status" value="1"/>
</dbReference>
<evidence type="ECO:0000259" key="6">
    <source>
        <dbReference type="PROSITE" id="PS50827"/>
    </source>
</evidence>
<evidence type="ECO:0008006" key="10">
    <source>
        <dbReference type="Google" id="ProtNLM"/>
    </source>
</evidence>
<feature type="domain" description="WAC" evidence="7">
    <location>
        <begin position="133"/>
        <end position="239"/>
    </location>
</feature>
<dbReference type="Pfam" id="PF10537">
    <property type="entry name" value="WAC_Acf1_DNA_bd"/>
    <property type="match status" value="1"/>
</dbReference>
<dbReference type="GO" id="GO:0000785">
    <property type="term" value="C:chromatin"/>
    <property type="evidence" value="ECO:0007669"/>
    <property type="project" value="UniProtKB-ARBA"/>
</dbReference>
<dbReference type="GO" id="GO:0005634">
    <property type="term" value="C:nucleus"/>
    <property type="evidence" value="ECO:0007669"/>
    <property type="project" value="UniProtKB-SubCell"/>
</dbReference>
<evidence type="ECO:0000256" key="5">
    <source>
        <dbReference type="SAM" id="MobiDB-lite"/>
    </source>
</evidence>
<reference evidence="8 9" key="1">
    <citation type="submission" date="2020-08" db="EMBL/GenBank/DDBJ databases">
        <title>Plant Genome Project.</title>
        <authorList>
            <person name="Zhang R.-G."/>
        </authorList>
    </citation>
    <scope>NUCLEOTIDE SEQUENCE [LARGE SCALE GENOMIC DNA]</scope>
    <source>
        <tissue evidence="8">Rhizome</tissue>
    </source>
</reference>
<evidence type="ECO:0000256" key="1">
    <source>
        <dbReference type="ARBA" id="ARBA00004123"/>
    </source>
</evidence>
<evidence type="ECO:0000259" key="7">
    <source>
        <dbReference type="PROSITE" id="PS51136"/>
    </source>
</evidence>
<dbReference type="Pfam" id="PF15613">
    <property type="entry name" value="WSD"/>
    <property type="match status" value="1"/>
</dbReference>
<dbReference type="EMBL" id="JACMSC010000012">
    <property type="protein sequence ID" value="KAG6495748.1"/>
    <property type="molecule type" value="Genomic_DNA"/>
</dbReference>
<proteinExistence type="predicted"/>
<dbReference type="InterPro" id="IPR028941">
    <property type="entry name" value="WHIM2_dom"/>
</dbReference>
<dbReference type="PANTHER" id="PTHR15546:SF2">
    <property type="entry name" value="DDT DOMAIN-CONTAINING PROTEIN DDB_G0282237"/>
    <property type="match status" value="1"/>
</dbReference>
<evidence type="ECO:0000313" key="8">
    <source>
        <dbReference type="EMBL" id="KAG6495748.1"/>
    </source>
</evidence>
<dbReference type="SMART" id="SM00571">
    <property type="entry name" value="DDT"/>
    <property type="match status" value="1"/>
</dbReference>
<feature type="compositionally biased region" description="Basic and acidic residues" evidence="5">
    <location>
        <begin position="627"/>
        <end position="639"/>
    </location>
</feature>
<dbReference type="PROSITE" id="PS51136">
    <property type="entry name" value="WAC"/>
    <property type="match status" value="1"/>
</dbReference>